<feature type="domain" description="DUF5680" evidence="1">
    <location>
        <begin position="49"/>
        <end position="154"/>
    </location>
</feature>
<accession>A0A1F8FLF1</accession>
<dbReference type="Pfam" id="PF18931">
    <property type="entry name" value="DUF5680"/>
    <property type="match status" value="1"/>
</dbReference>
<protein>
    <recommendedName>
        <fullName evidence="1">DUF5680 domain-containing protein</fullName>
    </recommendedName>
</protein>
<dbReference type="InterPro" id="IPR043735">
    <property type="entry name" value="DUF5680"/>
</dbReference>
<dbReference type="Proteomes" id="UP000176581">
    <property type="component" value="Unassembled WGS sequence"/>
</dbReference>
<reference evidence="2 3" key="1">
    <citation type="journal article" date="2016" name="Nat. Commun.">
        <title>Thousands of microbial genomes shed light on interconnected biogeochemical processes in an aquifer system.</title>
        <authorList>
            <person name="Anantharaman K."/>
            <person name="Brown C.T."/>
            <person name="Hug L.A."/>
            <person name="Sharon I."/>
            <person name="Castelle C.J."/>
            <person name="Probst A.J."/>
            <person name="Thomas B.C."/>
            <person name="Singh A."/>
            <person name="Wilkins M.J."/>
            <person name="Karaoz U."/>
            <person name="Brodie E.L."/>
            <person name="Williams K.H."/>
            <person name="Hubbard S.S."/>
            <person name="Banfield J.F."/>
        </authorList>
    </citation>
    <scope>NUCLEOTIDE SEQUENCE [LARGE SCALE GENOMIC DNA]</scope>
</reference>
<evidence type="ECO:0000259" key="1">
    <source>
        <dbReference type="Pfam" id="PF18931"/>
    </source>
</evidence>
<evidence type="ECO:0000313" key="2">
    <source>
        <dbReference type="EMBL" id="OGN13902.1"/>
    </source>
</evidence>
<organism evidence="2 3">
    <name type="scientific">Candidatus Yanofskybacteria bacterium RIFCSPHIGHO2_02_FULL_43_22</name>
    <dbReference type="NCBI Taxonomy" id="1802681"/>
    <lineage>
        <taxon>Bacteria</taxon>
        <taxon>Candidatus Yanofskyibacteriota</taxon>
    </lineage>
</organism>
<comment type="caution">
    <text evidence="2">The sequence shown here is derived from an EMBL/GenBank/DDBJ whole genome shotgun (WGS) entry which is preliminary data.</text>
</comment>
<evidence type="ECO:0000313" key="3">
    <source>
        <dbReference type="Proteomes" id="UP000176581"/>
    </source>
</evidence>
<sequence>MRINLQQLADFLEEANKSTYANKDAPKVSSSRLKSEDYHFEKDGLIYHDTYFGGRDFMGGEVIYKDNEPVWGLNYYGFILSETTDEKELYGFLRNALMQEYSDIIPVRGPKNYQNNDWEYNNSADGELDRFTGVEEIYRAGVLVYKCHYHGGFIE</sequence>
<name>A0A1F8FLF1_9BACT</name>
<gene>
    <name evidence="2" type="ORF">A3J47_03435</name>
</gene>
<proteinExistence type="predicted"/>
<dbReference type="EMBL" id="MGJV01000031">
    <property type="protein sequence ID" value="OGN13902.1"/>
    <property type="molecule type" value="Genomic_DNA"/>
</dbReference>
<dbReference type="AlphaFoldDB" id="A0A1F8FLF1"/>